<comment type="caution">
    <text evidence="1">The sequence shown here is derived from an EMBL/GenBank/DDBJ whole genome shotgun (WGS) entry which is preliminary data.</text>
</comment>
<protein>
    <submittedName>
        <fullName evidence="1">Uncharacterized protein</fullName>
    </submittedName>
</protein>
<dbReference type="Proteomes" id="UP000530186">
    <property type="component" value="Unassembled WGS sequence"/>
</dbReference>
<evidence type="ECO:0000313" key="1">
    <source>
        <dbReference type="EMBL" id="MBA0017602.1"/>
    </source>
</evidence>
<name>A0A7V8N2P9_9LACT</name>
<accession>A0A7V8N2P9</accession>
<evidence type="ECO:0000313" key="2">
    <source>
        <dbReference type="Proteomes" id="UP000530186"/>
    </source>
</evidence>
<organism evidence="1 2">
    <name type="scientific">Pseudolactococcus laudensis</name>
    <dbReference type="NCBI Taxonomy" id="1494461"/>
    <lineage>
        <taxon>Bacteria</taxon>
        <taxon>Bacillati</taxon>
        <taxon>Bacillota</taxon>
        <taxon>Bacilli</taxon>
        <taxon>Lactobacillales</taxon>
        <taxon>Streptococcaceae</taxon>
        <taxon>Pseudolactococcus</taxon>
    </lineage>
</organism>
<keyword evidence="2" id="KW-1185">Reference proteome</keyword>
<dbReference type="EMBL" id="JACBNY010000039">
    <property type="protein sequence ID" value="MBA0017602.1"/>
    <property type="molecule type" value="Genomic_DNA"/>
</dbReference>
<gene>
    <name evidence="1" type="ORF">HZR21_10970</name>
</gene>
<dbReference type="AlphaFoldDB" id="A0A7V8N2P9"/>
<reference evidence="1 2" key="1">
    <citation type="submission" date="2020-07" db="EMBL/GenBank/DDBJ databases">
        <authorList>
            <person name="Hilgarth M."/>
            <person name="Werum V."/>
            <person name="Vogel R.F."/>
        </authorList>
    </citation>
    <scope>NUCLEOTIDE SEQUENCE [LARGE SCALE GENOMIC DNA]</scope>
    <source>
        <strain evidence="1 2">DSM 28961</strain>
    </source>
</reference>
<dbReference type="GeneID" id="303196034"/>
<dbReference type="RefSeq" id="WP_180747650.1">
    <property type="nucleotide sequence ID" value="NZ_JACBNY010000039.1"/>
</dbReference>
<sequence>MLSGKNFYSISYSTKSKDMMSQYVSQFGSITKVKSKSTGHTYGYAYNELYEEFMLAIRDGDEKVTKSIHNSKTFSNSVDDIISAKDAIFKYGLGTAAFLAVLTALQFIPVANWLGDGALWLITTVTGAGTLKDAYNLATNIKDYYNSSLSAE</sequence>
<proteinExistence type="predicted"/>